<dbReference type="InterPro" id="IPR013253">
    <property type="entry name" value="Spc7_domain"/>
</dbReference>
<dbReference type="Pfam" id="PF15402">
    <property type="entry name" value="MELT_2"/>
    <property type="match status" value="5"/>
</dbReference>
<sequence>MSSEQPRPRRSRKSIGFQPNSATATHDPLTAAVGNSKPSRKSRSKSLGPGGLEALNAAAGAGILKASNGNGRRESIAPPVRSILKPTLPLSPLRDIPAHKPQTPAPAAPEKPSVHPSSIFQAPVNHNQTTTIPVRSEEEQAKRAEILAKRAARRQSLGNRRVSFAPEATLHTWDAEYGRGDETPASSSGSSTPGSTANRKRSHNSLSGVTATPTPAAAQTPPDQIDHAPSTPPSAGAEHGKNRRISDFTNQDDPASSSPYSACSGDEDAFISDGGDSTDSMDEDGDETMGDRTFMSGAGDITMGEDTRMSLDFDTKMLDETGGHKPAFQKPVMWRFEGETGALDSSPPTAVKPTPRPFSFSVGKDEDEDGDGDEEMSMDFTRAIGGVIKTVSYPSLPGMKDLEPAADKPQSSPWAQNPHSDDDMGEDMTMDMDFTRPLGGILSTSATEASPTPSHGTDLGGNEEMTMEFTSVLGGIINNGPGAQSGGRLINSAAWVDEQEQLSKQLQREQDEAEDEEDDMDMDMTMAVGGILLKPTQSKSAPQESESEDDDDGDATMEMTMDMTTAVGRILYAHQQKKLSKTTLQPQAEPVSIIKPTEELVKESMAENNASPTPLRRSGRRASVASVSTPVTERRTSTRLSAQRQSSVPQETVQPSTPTPVSRTPKKATPKPATPKTTTPKAATPKAGAAKATTPTIVTPKNTASRNVTPQGTANADQTAKISTPLPPSPEKFATPQRPQVSLATPTQNPENANVVTPPQQITPSRPTTMPKTPSKSSPLVNVENAEPGFSLSAKKRLGFQRSPLGNQSPRIRRTPRKETPLKQVGTPTPLARKTPLVSISKSPFTTPQRTPIKFNMAGMGSPAIAEKLSRRKSLGQDTMATGFSPAALPSQLIEMSKKDAEERAREEAEAKAHREEEIRKLDLRSKINFLGTPKKAASRMSLAFGSLIPGKRALDFVEEESSTKRRKSMNGTFAMEQDLTLTGMMLQPIVPNTDIKTPRKTPRKAAATPARPPPETPTRQPSSPAPSNNVQMVATKGEEPEDLDEDVSMEQDVDNISLEQFLEMIDISFLDDLNAVKRRPTDLMARRSSSNFDYETGRAEVLIAATCTTPMLDLCQHSCKELKSFIREGRKMIKEASEDILAENPPLFREYQNAPTDVRYNLKSQFKDMKTHARYRAKETWYKWRSDLYDGVISCLQNYLRDLNADMDLLNKQQEILSPAIPVMKESYEKAKQRYDQLVRIKERIEQDDPMELNEARTQLREAREKIVQLKTEIESKQTEIDQVEEELAASRIKNTEMIASIEESERVKEQNRRWNEEEVRHWKGRCEELERDSGWSITNALPDGRLELSFRRQVRVTCDPSGETSATAGYLPPPTEAKPSEGRVLPAMEQDFFIGALNRKLQNTRDPKEVLKLVAAFWSESLAVSDRIHQLRRFYYTESKLGGPDGNSLEVTATVLVKELRSKMKIGFLVDGDSLETNQTAVKVAYGSISEDAVRSVIGNWAAGQWKEGVRESVAKCIAGKRRGGKPISVKT</sequence>
<dbReference type="STRING" id="341454.A0A4S2N254"/>
<feature type="compositionally biased region" description="Polar residues" evidence="2">
    <location>
        <begin position="1021"/>
        <end position="1031"/>
    </location>
</feature>
<feature type="compositionally biased region" description="Basic and acidic residues" evidence="2">
    <location>
        <begin position="173"/>
        <end position="182"/>
    </location>
</feature>
<dbReference type="PANTHER" id="PTHR28260:SF1">
    <property type="entry name" value="SPINDLE POLE BODY COMPONENT SPC105"/>
    <property type="match status" value="1"/>
</dbReference>
<feature type="compositionally biased region" description="Acidic residues" evidence="2">
    <location>
        <begin position="279"/>
        <end position="288"/>
    </location>
</feature>
<feature type="compositionally biased region" description="Low complexity" evidence="2">
    <location>
        <begin position="184"/>
        <end position="197"/>
    </location>
</feature>
<dbReference type="GO" id="GO:0007094">
    <property type="term" value="P:mitotic spindle assembly checkpoint signaling"/>
    <property type="evidence" value="ECO:0007669"/>
    <property type="project" value="TreeGrafter"/>
</dbReference>
<feature type="region of interest" description="Disordered" evidence="2">
    <location>
        <begin position="500"/>
        <end position="520"/>
    </location>
</feature>
<dbReference type="SMART" id="SM00787">
    <property type="entry name" value="Spc7"/>
    <property type="match status" value="1"/>
</dbReference>
<keyword evidence="5" id="KW-1185">Reference proteome</keyword>
<feature type="compositionally biased region" description="Polar residues" evidence="2">
    <location>
        <begin position="247"/>
        <end position="261"/>
    </location>
</feature>
<feature type="compositionally biased region" description="Polar residues" evidence="2">
    <location>
        <begin position="697"/>
        <end position="722"/>
    </location>
</feature>
<feature type="compositionally biased region" description="Basic and acidic residues" evidence="2">
    <location>
        <begin position="135"/>
        <end position="148"/>
    </location>
</feature>
<feature type="compositionally biased region" description="Polar residues" evidence="2">
    <location>
        <begin position="737"/>
        <end position="780"/>
    </location>
</feature>
<feature type="region of interest" description="Disordered" evidence="2">
    <location>
        <begin position="398"/>
        <end position="426"/>
    </location>
</feature>
<dbReference type="GO" id="GO:1990758">
    <property type="term" value="P:mitotic sister chromatid biorientation"/>
    <property type="evidence" value="ECO:0007669"/>
    <property type="project" value="TreeGrafter"/>
</dbReference>
<dbReference type="Proteomes" id="UP000298138">
    <property type="component" value="Unassembled WGS sequence"/>
</dbReference>
<feature type="domain" description="Spc7 kinetochore protein" evidence="3">
    <location>
        <begin position="1044"/>
        <end position="1361"/>
    </location>
</feature>
<dbReference type="InterPro" id="IPR040850">
    <property type="entry name" value="Knl1_RWD_C"/>
</dbReference>
<dbReference type="GO" id="GO:0000776">
    <property type="term" value="C:kinetochore"/>
    <property type="evidence" value="ECO:0007669"/>
    <property type="project" value="TreeGrafter"/>
</dbReference>
<feature type="compositionally biased region" description="Polar residues" evidence="2">
    <location>
        <begin position="409"/>
        <end position="418"/>
    </location>
</feature>
<proteinExistence type="predicted"/>
<dbReference type="OrthoDB" id="5592879at2759"/>
<feature type="region of interest" description="Disordered" evidence="2">
    <location>
        <begin position="65"/>
        <end position="303"/>
    </location>
</feature>
<feature type="compositionally biased region" description="Low complexity" evidence="2">
    <location>
        <begin position="670"/>
        <end position="696"/>
    </location>
</feature>
<organism evidence="4 5">
    <name type="scientific">Ascodesmis nigricans</name>
    <dbReference type="NCBI Taxonomy" id="341454"/>
    <lineage>
        <taxon>Eukaryota</taxon>
        <taxon>Fungi</taxon>
        <taxon>Dikarya</taxon>
        <taxon>Ascomycota</taxon>
        <taxon>Pezizomycotina</taxon>
        <taxon>Pezizomycetes</taxon>
        <taxon>Pezizales</taxon>
        <taxon>Ascodesmidaceae</taxon>
        <taxon>Ascodesmis</taxon>
    </lineage>
</organism>
<protein>
    <submittedName>
        <fullName evidence="4">Spc7-domain-containing protein</fullName>
    </submittedName>
</protein>
<feature type="region of interest" description="Disordered" evidence="2">
    <location>
        <begin position="577"/>
        <end position="596"/>
    </location>
</feature>
<evidence type="ECO:0000256" key="1">
    <source>
        <dbReference type="SAM" id="Coils"/>
    </source>
</evidence>
<dbReference type="GO" id="GO:0034501">
    <property type="term" value="P:protein localization to kinetochore"/>
    <property type="evidence" value="ECO:0007669"/>
    <property type="project" value="TreeGrafter"/>
</dbReference>
<feature type="region of interest" description="Disordered" evidence="2">
    <location>
        <begin position="1"/>
        <end position="53"/>
    </location>
</feature>
<accession>A0A4S2N254</accession>
<dbReference type="Pfam" id="PF18210">
    <property type="entry name" value="Knl1_RWD_C"/>
    <property type="match status" value="1"/>
</dbReference>
<feature type="region of interest" description="Disordered" evidence="2">
    <location>
        <begin position="991"/>
        <end position="1031"/>
    </location>
</feature>
<dbReference type="PANTHER" id="PTHR28260">
    <property type="entry name" value="SPINDLE POLE BODY COMPONENT SPC105"/>
    <property type="match status" value="1"/>
</dbReference>
<dbReference type="Pfam" id="PF08317">
    <property type="entry name" value="Spc7"/>
    <property type="match status" value="1"/>
</dbReference>
<evidence type="ECO:0000313" key="5">
    <source>
        <dbReference type="Proteomes" id="UP000298138"/>
    </source>
</evidence>
<feature type="coiled-coil region" evidence="1">
    <location>
        <begin position="1194"/>
        <end position="1295"/>
    </location>
</feature>
<feature type="region of interest" description="Disordered" evidence="2">
    <location>
        <begin position="534"/>
        <end position="560"/>
    </location>
</feature>
<dbReference type="SMART" id="SM01315">
    <property type="entry name" value="Spc7_N"/>
    <property type="match status" value="1"/>
</dbReference>
<dbReference type="InParanoid" id="A0A4S2N254"/>
<name>A0A4S2N254_9PEZI</name>
<gene>
    <name evidence="4" type="ORF">EX30DRAFT_362754</name>
</gene>
<evidence type="ECO:0000256" key="2">
    <source>
        <dbReference type="SAM" id="MobiDB-lite"/>
    </source>
</evidence>
<feature type="compositionally biased region" description="Polar residues" evidence="2">
    <location>
        <begin position="638"/>
        <end position="662"/>
    </location>
</feature>
<keyword evidence="1" id="KW-0175">Coiled coil</keyword>
<feature type="region of interest" description="Disordered" evidence="2">
    <location>
        <begin position="1362"/>
        <end position="1383"/>
    </location>
</feature>
<dbReference type="EMBL" id="ML220114">
    <property type="protein sequence ID" value="TGZ83242.1"/>
    <property type="molecule type" value="Genomic_DNA"/>
</dbReference>
<feature type="compositionally biased region" description="Polar residues" evidence="2">
    <location>
        <begin position="115"/>
        <end position="133"/>
    </location>
</feature>
<evidence type="ECO:0000313" key="4">
    <source>
        <dbReference type="EMBL" id="TGZ83242.1"/>
    </source>
</evidence>
<feature type="compositionally biased region" description="Acidic residues" evidence="2">
    <location>
        <begin position="511"/>
        <end position="520"/>
    </location>
</feature>
<reference evidence="4 5" key="1">
    <citation type="submission" date="2019-04" db="EMBL/GenBank/DDBJ databases">
        <title>Comparative genomics and transcriptomics to analyze fruiting body development in filamentous ascomycetes.</title>
        <authorList>
            <consortium name="DOE Joint Genome Institute"/>
            <person name="Lutkenhaus R."/>
            <person name="Traeger S."/>
            <person name="Breuer J."/>
            <person name="Kuo A."/>
            <person name="Lipzen A."/>
            <person name="Pangilinan J."/>
            <person name="Dilworth D."/>
            <person name="Sandor L."/>
            <person name="Poggeler S."/>
            <person name="Barry K."/>
            <person name="Grigoriev I.V."/>
            <person name="Nowrousian M."/>
        </authorList>
    </citation>
    <scope>NUCLEOTIDE SEQUENCE [LARGE SCALE GENOMIC DNA]</scope>
    <source>
        <strain evidence="4 5">CBS 389.68</strain>
    </source>
</reference>
<evidence type="ECO:0000259" key="3">
    <source>
        <dbReference type="SMART" id="SM00787"/>
    </source>
</evidence>
<dbReference type="InterPro" id="IPR033338">
    <property type="entry name" value="Spc105/Spc7"/>
</dbReference>
<feature type="compositionally biased region" description="Acidic residues" evidence="2">
    <location>
        <begin position="545"/>
        <end position="555"/>
    </location>
</feature>
<feature type="compositionally biased region" description="Low complexity" evidence="2">
    <location>
        <begin position="210"/>
        <end position="222"/>
    </location>
</feature>
<feature type="region of interest" description="Disordered" evidence="2">
    <location>
        <begin position="602"/>
        <end position="830"/>
    </location>
</feature>
<feature type="region of interest" description="Disordered" evidence="2">
    <location>
        <begin position="341"/>
        <end position="373"/>
    </location>
</feature>